<dbReference type="Proteomes" id="UP000679848">
    <property type="component" value="Chromosome"/>
</dbReference>
<gene>
    <name evidence="2" type="ORF">MM59RIKEN_23180</name>
</gene>
<dbReference type="AlphaFoldDB" id="A0A810Q9T1"/>
<reference evidence="2" key="1">
    <citation type="submission" date="2020-09" db="EMBL/GenBank/DDBJ databases">
        <title>New species isolated from human feces.</title>
        <authorList>
            <person name="Kitahara M."/>
            <person name="Shigeno Y."/>
            <person name="Shime M."/>
            <person name="Matsumoto Y."/>
            <person name="Nakamura S."/>
            <person name="Motooka D."/>
            <person name="Fukuoka S."/>
            <person name="Nishikawa H."/>
            <person name="Benno Y."/>
        </authorList>
    </citation>
    <scope>NUCLEOTIDE SEQUENCE</scope>
    <source>
        <strain evidence="2">MM59</strain>
    </source>
</reference>
<keyword evidence="3" id="KW-1185">Reference proteome</keyword>
<feature type="compositionally biased region" description="Basic and acidic residues" evidence="1">
    <location>
        <begin position="207"/>
        <end position="216"/>
    </location>
</feature>
<dbReference type="EMBL" id="AP023420">
    <property type="protein sequence ID" value="BCK84999.1"/>
    <property type="molecule type" value="Genomic_DNA"/>
</dbReference>
<accession>A0A810Q9T1</accession>
<dbReference type="RefSeq" id="WP_055180017.1">
    <property type="nucleotide sequence ID" value="NZ_AP023420.1"/>
</dbReference>
<evidence type="ECO:0000313" key="2">
    <source>
        <dbReference type="EMBL" id="BCK84999.1"/>
    </source>
</evidence>
<evidence type="ECO:0000256" key="1">
    <source>
        <dbReference type="SAM" id="MobiDB-lite"/>
    </source>
</evidence>
<dbReference type="KEGG" id="pfaa:MM59RIKEN_23180"/>
<protein>
    <submittedName>
        <fullName evidence="2">Uncharacterized protein</fullName>
    </submittedName>
</protein>
<organism evidence="2 3">
    <name type="scientific">Pusillibacter faecalis</name>
    <dbReference type="NCBI Taxonomy" id="2714358"/>
    <lineage>
        <taxon>Bacteria</taxon>
        <taxon>Bacillati</taxon>
        <taxon>Bacillota</taxon>
        <taxon>Clostridia</taxon>
        <taxon>Eubacteriales</taxon>
        <taxon>Oscillospiraceae</taxon>
        <taxon>Pusillibacter</taxon>
    </lineage>
</organism>
<sequence length="216" mass="24350">MKYLDLAQIFSAHEANHPRYHLDGLITFSDFGPFENPSYTQLDRTYAVSSNNKAFLPNRLGFSIFGTCLNGKDPHVRLEHYMRQPNGWVPGECCLIFYQLQCVSDREFLQPSLYPTQRQAIESMLQDLCTHGRLEYDDVLTAFDNGNGQISSNEFEASRSSAWLNAGSAGNWDWVIQPIYLYDTKKLAVGVPFPTPECNHGTSGPSEKQKDNKGGV</sequence>
<feature type="region of interest" description="Disordered" evidence="1">
    <location>
        <begin position="197"/>
        <end position="216"/>
    </location>
</feature>
<evidence type="ECO:0000313" key="3">
    <source>
        <dbReference type="Proteomes" id="UP000679848"/>
    </source>
</evidence>
<name>A0A810Q9T1_9FIRM</name>
<proteinExistence type="predicted"/>